<evidence type="ECO:0000313" key="4">
    <source>
        <dbReference type="Proteomes" id="UP000650833"/>
    </source>
</evidence>
<protein>
    <recommendedName>
        <fullName evidence="2">SRR1-like domain-containing protein</fullName>
    </recommendedName>
</protein>
<gene>
    <name evidence="3" type="ORF">INT46_007321</name>
</gene>
<dbReference type="Proteomes" id="UP000650833">
    <property type="component" value="Unassembled WGS sequence"/>
</dbReference>
<dbReference type="AlphaFoldDB" id="A0A8H7RES2"/>
<comment type="caution">
    <text evidence="3">The sequence shown here is derived from an EMBL/GenBank/DDBJ whole genome shotgun (WGS) entry which is preliminary data.</text>
</comment>
<proteinExistence type="inferred from homology"/>
<dbReference type="PANTHER" id="PTHR28626">
    <property type="entry name" value="SRR1-LIKE PROTEIN"/>
    <property type="match status" value="1"/>
</dbReference>
<dbReference type="InterPro" id="IPR040044">
    <property type="entry name" value="SRR1L"/>
</dbReference>
<reference evidence="3" key="1">
    <citation type="submission" date="2020-12" db="EMBL/GenBank/DDBJ databases">
        <title>Metabolic potential, ecology and presence of endohyphal bacteria is reflected in genomic diversity of Mucoromycotina.</title>
        <authorList>
            <person name="Muszewska A."/>
            <person name="Okrasinska A."/>
            <person name="Steczkiewicz K."/>
            <person name="Drgas O."/>
            <person name="Orlowska M."/>
            <person name="Perlinska-Lenart U."/>
            <person name="Aleksandrzak-Piekarczyk T."/>
            <person name="Szatraj K."/>
            <person name="Zielenkiewicz U."/>
            <person name="Pilsyk S."/>
            <person name="Malc E."/>
            <person name="Mieczkowski P."/>
            <person name="Kruszewska J.S."/>
            <person name="Biernat P."/>
            <person name="Pawlowska J."/>
        </authorList>
    </citation>
    <scope>NUCLEOTIDE SEQUENCE</scope>
    <source>
        <strain evidence="3">CBS 226.32</strain>
    </source>
</reference>
<evidence type="ECO:0000259" key="2">
    <source>
        <dbReference type="Pfam" id="PF07985"/>
    </source>
</evidence>
<dbReference type="GO" id="GO:0005737">
    <property type="term" value="C:cytoplasm"/>
    <property type="evidence" value="ECO:0007669"/>
    <property type="project" value="TreeGrafter"/>
</dbReference>
<sequence>MTDKVEEDGFVKVERFKYKPVTNNKKKNKKNNKFTFKDSDDWNIDDISLNLKQRKEALITSRFYKELLVIFDDHLILTKPHDIVCYGIGSIQKSKNAQFQFVLALLLREMLKIPGNMYIFDPVMTKLDQELCILHDIKIIKENEDGKRLAEKPTLFYMPHCGRGLYSNTLSANWNAKHLSNVTIVGNRFDMYVGSQLEKDLKKECPYLIPAVEILEAVSFPKEFDNNQIFSDLSIQTFPKETIEKLEPEFWLNVSKEI</sequence>
<dbReference type="GO" id="GO:0005634">
    <property type="term" value="C:nucleus"/>
    <property type="evidence" value="ECO:0007669"/>
    <property type="project" value="TreeGrafter"/>
</dbReference>
<keyword evidence="4" id="KW-1185">Reference proteome</keyword>
<name>A0A8H7RES2_9FUNG</name>
<evidence type="ECO:0000256" key="1">
    <source>
        <dbReference type="ARBA" id="ARBA00009856"/>
    </source>
</evidence>
<organism evidence="3 4">
    <name type="scientific">Mucor plumbeus</name>
    <dbReference type="NCBI Taxonomy" id="97098"/>
    <lineage>
        <taxon>Eukaryota</taxon>
        <taxon>Fungi</taxon>
        <taxon>Fungi incertae sedis</taxon>
        <taxon>Mucoromycota</taxon>
        <taxon>Mucoromycotina</taxon>
        <taxon>Mucoromycetes</taxon>
        <taxon>Mucorales</taxon>
        <taxon>Mucorineae</taxon>
        <taxon>Mucoraceae</taxon>
        <taxon>Mucor</taxon>
    </lineage>
</organism>
<dbReference type="EMBL" id="JAEPRC010000092">
    <property type="protein sequence ID" value="KAG2209629.1"/>
    <property type="molecule type" value="Genomic_DNA"/>
</dbReference>
<dbReference type="InterPro" id="IPR012942">
    <property type="entry name" value="SRR1-like"/>
</dbReference>
<comment type="similarity">
    <text evidence="1">Belongs to the SRR1 family.</text>
</comment>
<feature type="domain" description="SRR1-like" evidence="2">
    <location>
        <begin position="78"/>
        <end position="236"/>
    </location>
</feature>
<accession>A0A8H7RES2</accession>
<dbReference type="Pfam" id="PF07985">
    <property type="entry name" value="SRR1"/>
    <property type="match status" value="1"/>
</dbReference>
<dbReference type="PANTHER" id="PTHR28626:SF3">
    <property type="entry name" value="SRR1-LIKE PROTEIN"/>
    <property type="match status" value="1"/>
</dbReference>
<dbReference type="OrthoDB" id="551431at2759"/>
<evidence type="ECO:0000313" key="3">
    <source>
        <dbReference type="EMBL" id="KAG2209629.1"/>
    </source>
</evidence>